<comment type="caution">
    <text evidence="1">The sequence shown here is derived from an EMBL/GenBank/DDBJ whole genome shotgun (WGS) entry which is preliminary data.</text>
</comment>
<proteinExistence type="predicted"/>
<dbReference type="EMBL" id="JAULUE010002053">
    <property type="protein sequence ID" value="KAK5897245.1"/>
    <property type="molecule type" value="Genomic_DNA"/>
</dbReference>
<protein>
    <submittedName>
        <fullName evidence="1">Uncharacterized protein</fullName>
    </submittedName>
</protein>
<dbReference type="AlphaFoldDB" id="A0AAN8C5F2"/>
<sequence>MNERKAPAVLCLTCVSLCWSSALCLMKTLALHSHALLYGHASAGQIRGLPCVCQHGEEEEGSRSRESLLAHLLVSPALPGHSSQPLSSRRARAFRGGGGEVLRGLRRTWSGEQSTSSSSYMSDCSQWTCYSGSLGPPPVFSLWWCVRFCVFASQCWLHSACGVINESLSLLPVALRC</sequence>
<dbReference type="Proteomes" id="UP001335648">
    <property type="component" value="Unassembled WGS sequence"/>
</dbReference>
<evidence type="ECO:0000313" key="1">
    <source>
        <dbReference type="EMBL" id="KAK5897245.1"/>
    </source>
</evidence>
<gene>
    <name evidence="1" type="ORF">CesoFtcFv8_010323</name>
</gene>
<evidence type="ECO:0000313" key="2">
    <source>
        <dbReference type="Proteomes" id="UP001335648"/>
    </source>
</evidence>
<organism evidence="1 2">
    <name type="scientific">Champsocephalus esox</name>
    <name type="common">pike icefish</name>
    <dbReference type="NCBI Taxonomy" id="159716"/>
    <lineage>
        <taxon>Eukaryota</taxon>
        <taxon>Metazoa</taxon>
        <taxon>Chordata</taxon>
        <taxon>Craniata</taxon>
        <taxon>Vertebrata</taxon>
        <taxon>Euteleostomi</taxon>
        <taxon>Actinopterygii</taxon>
        <taxon>Neopterygii</taxon>
        <taxon>Teleostei</taxon>
        <taxon>Neoteleostei</taxon>
        <taxon>Acanthomorphata</taxon>
        <taxon>Eupercaria</taxon>
        <taxon>Perciformes</taxon>
        <taxon>Notothenioidei</taxon>
        <taxon>Channichthyidae</taxon>
        <taxon>Champsocephalus</taxon>
    </lineage>
</organism>
<reference evidence="1 2" key="1">
    <citation type="journal article" date="2023" name="Mol. Biol. Evol.">
        <title>Genomics of Secondarily Temperate Adaptation in the Only Non-Antarctic Icefish.</title>
        <authorList>
            <person name="Rivera-Colon A.G."/>
            <person name="Rayamajhi N."/>
            <person name="Minhas B.F."/>
            <person name="Madrigal G."/>
            <person name="Bilyk K.T."/>
            <person name="Yoon V."/>
            <person name="Hune M."/>
            <person name="Gregory S."/>
            <person name="Cheng C.H.C."/>
            <person name="Catchen J.M."/>
        </authorList>
    </citation>
    <scope>NUCLEOTIDE SEQUENCE [LARGE SCALE GENOMIC DNA]</scope>
    <source>
        <strain evidence="1">JC2023a</strain>
    </source>
</reference>
<name>A0AAN8C5F2_9TELE</name>
<accession>A0AAN8C5F2</accession>
<keyword evidence="2" id="KW-1185">Reference proteome</keyword>